<evidence type="ECO:0000256" key="1">
    <source>
        <dbReference type="SAM" id="MobiDB-lite"/>
    </source>
</evidence>
<evidence type="ECO:0000313" key="2">
    <source>
        <dbReference type="EMBL" id="KAF3066632.1"/>
    </source>
</evidence>
<evidence type="ECO:0000313" key="3">
    <source>
        <dbReference type="Proteomes" id="UP000801864"/>
    </source>
</evidence>
<protein>
    <submittedName>
        <fullName evidence="2">Uncharacterized protein</fullName>
    </submittedName>
</protein>
<feature type="region of interest" description="Disordered" evidence="1">
    <location>
        <begin position="1"/>
        <end position="21"/>
    </location>
</feature>
<feature type="compositionally biased region" description="Low complexity" evidence="1">
    <location>
        <begin position="85"/>
        <end position="106"/>
    </location>
</feature>
<reference evidence="2 3" key="1">
    <citation type="submission" date="2018-06" db="EMBL/GenBank/DDBJ databases">
        <title>Genome analysis of cellulolytic fungus Trichoderma lentiforme CFAM-422.</title>
        <authorList>
            <person name="Steindorff A.S."/>
            <person name="Formighieri E.F."/>
            <person name="Midorikawa G.E.O."/>
            <person name="Tamietti M.S."/>
            <person name="Ramos E.Z."/>
            <person name="Silva A.S."/>
            <person name="Bon E.P.S."/>
            <person name="Mendes T.D."/>
            <person name="Damaso M.C.T."/>
            <person name="Favaro L.C.L."/>
        </authorList>
    </citation>
    <scope>NUCLEOTIDE SEQUENCE [LARGE SCALE GENOMIC DNA]</scope>
    <source>
        <strain evidence="2 3">CFAM-422</strain>
    </source>
</reference>
<dbReference type="AlphaFoldDB" id="A0A9P4XA41"/>
<comment type="caution">
    <text evidence="2">The sequence shown here is derived from an EMBL/GenBank/DDBJ whole genome shotgun (WGS) entry which is preliminary data.</text>
</comment>
<gene>
    <name evidence="2" type="ORF">CFAM422_008840</name>
</gene>
<feature type="region of interest" description="Disordered" evidence="1">
    <location>
        <begin position="50"/>
        <end position="152"/>
    </location>
</feature>
<proteinExistence type="predicted"/>
<organism evidence="2 3">
    <name type="scientific">Trichoderma lentiforme</name>
    <dbReference type="NCBI Taxonomy" id="1567552"/>
    <lineage>
        <taxon>Eukaryota</taxon>
        <taxon>Fungi</taxon>
        <taxon>Dikarya</taxon>
        <taxon>Ascomycota</taxon>
        <taxon>Pezizomycotina</taxon>
        <taxon>Sordariomycetes</taxon>
        <taxon>Hypocreomycetidae</taxon>
        <taxon>Hypocreales</taxon>
        <taxon>Hypocreaceae</taxon>
        <taxon>Trichoderma</taxon>
    </lineage>
</organism>
<sequence length="152" mass="15883">MTLLKPQRTPRTRGDSVSSNASFRSAISFHSDTSYQSATSFVAVGYAEAVEPPGHATSPNNTASTARSRRDSTTMSSGAPFHSDNITGPSNPNPISSTPSGGSASSVHPHHSESTNSNPFIDSTSPSISTTSSTTDDESVKQQDRNGRAHSD</sequence>
<name>A0A9P4XA41_9HYPO</name>
<dbReference type="Proteomes" id="UP000801864">
    <property type="component" value="Unassembled WGS sequence"/>
</dbReference>
<keyword evidence="3" id="KW-1185">Reference proteome</keyword>
<accession>A0A9P4XA41</accession>
<feature type="compositionally biased region" description="Polar residues" evidence="1">
    <location>
        <begin position="57"/>
        <end position="66"/>
    </location>
</feature>
<feature type="compositionally biased region" description="Low complexity" evidence="1">
    <location>
        <begin position="122"/>
        <end position="134"/>
    </location>
</feature>
<feature type="compositionally biased region" description="Basic and acidic residues" evidence="1">
    <location>
        <begin position="138"/>
        <end position="152"/>
    </location>
</feature>
<dbReference type="EMBL" id="QLNT01000016">
    <property type="protein sequence ID" value="KAF3066632.1"/>
    <property type="molecule type" value="Genomic_DNA"/>
</dbReference>